<evidence type="ECO:0000313" key="2">
    <source>
        <dbReference type="EMBL" id="JAS42910.1"/>
    </source>
</evidence>
<evidence type="ECO:0000256" key="1">
    <source>
        <dbReference type="SAM" id="MobiDB-lite"/>
    </source>
</evidence>
<feature type="region of interest" description="Disordered" evidence="1">
    <location>
        <begin position="1"/>
        <end position="26"/>
    </location>
</feature>
<dbReference type="AlphaFoldDB" id="A0A1B6EYD6"/>
<organism evidence="2">
    <name type="scientific">Cuerna arida</name>
    <dbReference type="NCBI Taxonomy" id="1464854"/>
    <lineage>
        <taxon>Eukaryota</taxon>
        <taxon>Metazoa</taxon>
        <taxon>Ecdysozoa</taxon>
        <taxon>Arthropoda</taxon>
        <taxon>Hexapoda</taxon>
        <taxon>Insecta</taxon>
        <taxon>Pterygota</taxon>
        <taxon>Neoptera</taxon>
        <taxon>Paraneoptera</taxon>
        <taxon>Hemiptera</taxon>
        <taxon>Auchenorrhyncha</taxon>
        <taxon>Membracoidea</taxon>
        <taxon>Cicadellidae</taxon>
        <taxon>Cicadellinae</taxon>
        <taxon>Proconiini</taxon>
        <taxon>Cuerna</taxon>
    </lineage>
</organism>
<name>A0A1B6EYD6_9HEMI</name>
<protein>
    <submittedName>
        <fullName evidence="2">Uncharacterized protein</fullName>
    </submittedName>
</protein>
<proteinExistence type="predicted"/>
<feature type="non-terminal residue" evidence="2">
    <location>
        <position position="201"/>
    </location>
</feature>
<dbReference type="EMBL" id="GECZ01026859">
    <property type="protein sequence ID" value="JAS42910.1"/>
    <property type="molecule type" value="Transcribed_RNA"/>
</dbReference>
<feature type="region of interest" description="Disordered" evidence="1">
    <location>
        <begin position="157"/>
        <end position="201"/>
    </location>
</feature>
<reference evidence="2" key="1">
    <citation type="submission" date="2015-11" db="EMBL/GenBank/DDBJ databases">
        <title>De novo transcriptome assembly of four potential Pierce s Disease insect vectors from Arizona vineyards.</title>
        <authorList>
            <person name="Tassone E.E."/>
        </authorList>
    </citation>
    <scope>NUCLEOTIDE SEQUENCE</scope>
</reference>
<gene>
    <name evidence="2" type="ORF">g.6970</name>
</gene>
<accession>A0A1B6EYD6</accession>
<feature type="non-terminal residue" evidence="2">
    <location>
        <position position="1"/>
    </location>
</feature>
<feature type="compositionally biased region" description="Basic and acidic residues" evidence="1">
    <location>
        <begin position="177"/>
        <end position="186"/>
    </location>
</feature>
<sequence>PRHFEKRSHDRSVERSQTAHPHEWSDEEQFCVLSEAEGSHYSGSMVDRLGGNDDGFLDQDEYLERRSRSPIIRERFDAFSLQDSHGKTFDRRSISPLIIQRSFEKDFSNNDWRFCERRKSPSRRSRSFERKSRRSLSFEERCQSRFGRSGSIRGNDYLTELERSRPTPVYRPRSHERRSSVSDDARGCFSHISRPRKDRST</sequence>